<dbReference type="Proteomes" id="UP000028701">
    <property type="component" value="Unassembled WGS sequence"/>
</dbReference>
<name>A0A081CYY9_9HYPH</name>
<evidence type="ECO:0000313" key="2">
    <source>
        <dbReference type="EMBL" id="GAK71885.1"/>
    </source>
</evidence>
<proteinExistence type="predicted"/>
<evidence type="ECO:0000313" key="3">
    <source>
        <dbReference type="Proteomes" id="UP000028701"/>
    </source>
</evidence>
<sequence length="55" mass="5711">MMMIVQAGAQNSATHETDGRSGDSGVFGLLSLLAIALVCRAHTTVIPLRACLKAL</sequence>
<dbReference type="RefSeq" id="WP_174000704.1">
    <property type="nucleotide sequence ID" value="NZ_BBJU01000022.1"/>
</dbReference>
<gene>
    <name evidence="2" type="ORF">RRU01S_22_00180</name>
</gene>
<evidence type="ECO:0000256" key="1">
    <source>
        <dbReference type="SAM" id="MobiDB-lite"/>
    </source>
</evidence>
<feature type="region of interest" description="Disordered" evidence="1">
    <location>
        <begin position="1"/>
        <end position="21"/>
    </location>
</feature>
<dbReference type="EMBL" id="BBJU01000022">
    <property type="protein sequence ID" value="GAK71885.1"/>
    <property type="molecule type" value="Genomic_DNA"/>
</dbReference>
<organism evidence="2 3">
    <name type="scientific">Agrobacterium rubi TR3 = NBRC 13261</name>
    <dbReference type="NCBI Taxonomy" id="1368415"/>
    <lineage>
        <taxon>Bacteria</taxon>
        <taxon>Pseudomonadati</taxon>
        <taxon>Pseudomonadota</taxon>
        <taxon>Alphaproteobacteria</taxon>
        <taxon>Hyphomicrobiales</taxon>
        <taxon>Rhizobiaceae</taxon>
        <taxon>Rhizobium/Agrobacterium group</taxon>
        <taxon>Agrobacterium</taxon>
    </lineage>
</organism>
<protein>
    <submittedName>
        <fullName evidence="2">Uncharacterized protein</fullName>
    </submittedName>
</protein>
<accession>A0A081CYY9</accession>
<dbReference type="AlphaFoldDB" id="A0A081CYY9"/>
<reference evidence="2 3" key="1">
    <citation type="submission" date="2014-08" db="EMBL/GenBank/DDBJ databases">
        <title>Whole genome shotgun sequence of Rhizobium rubi NBRC 13261.</title>
        <authorList>
            <person name="Katano-Makiyama Y."/>
            <person name="Hosoyama A."/>
            <person name="Hashimoto M."/>
            <person name="Hosoyama Y."/>
            <person name="Noguchi M."/>
            <person name="Tsuchikane K."/>
            <person name="Uohara A."/>
            <person name="Ohji S."/>
            <person name="Ichikawa N."/>
            <person name="Kimura A."/>
            <person name="Yamazoe A."/>
            <person name="Fujita N."/>
        </authorList>
    </citation>
    <scope>NUCLEOTIDE SEQUENCE [LARGE SCALE GENOMIC DNA]</scope>
    <source>
        <strain evidence="2 3">NBRC 13261</strain>
    </source>
</reference>
<comment type="caution">
    <text evidence="2">The sequence shown here is derived from an EMBL/GenBank/DDBJ whole genome shotgun (WGS) entry which is preliminary data.</text>
</comment>